<keyword evidence="4" id="KW-1185">Reference proteome</keyword>
<dbReference type="Proteomes" id="UP000077280">
    <property type="component" value="Unassembled WGS sequence"/>
</dbReference>
<dbReference type="RefSeq" id="WP_068807594.1">
    <property type="nucleotide sequence ID" value="NZ_CP158977.1"/>
</dbReference>
<feature type="transmembrane region" description="Helical" evidence="1">
    <location>
        <begin position="21"/>
        <end position="40"/>
    </location>
</feature>
<keyword evidence="1" id="KW-1133">Transmembrane helix</keyword>
<gene>
    <name evidence="3" type="ORF">A7K95_09100</name>
    <name evidence="2" type="ORF">GA842_04325</name>
</gene>
<sequence>MKNKIREFLLQKRKWYQDAGISVASLFVALVLYKLIGYIFTKINFLNWETIIGVVILYVIILFGWRYWELNWSRKR</sequence>
<evidence type="ECO:0000313" key="4">
    <source>
        <dbReference type="Proteomes" id="UP000077280"/>
    </source>
</evidence>
<evidence type="ECO:0000313" key="3">
    <source>
        <dbReference type="EMBL" id="OAD63484.1"/>
    </source>
</evidence>
<comment type="caution">
    <text evidence="2">The sequence shown here is derived from an EMBL/GenBank/DDBJ whole genome shotgun (WGS) entry which is preliminary data.</text>
</comment>
<dbReference type="Proteomes" id="UP001275867">
    <property type="component" value="Unassembled WGS sequence"/>
</dbReference>
<keyword evidence="1" id="KW-0812">Transmembrane</keyword>
<feature type="transmembrane region" description="Helical" evidence="1">
    <location>
        <begin position="46"/>
        <end position="68"/>
    </location>
</feature>
<evidence type="ECO:0000313" key="2">
    <source>
        <dbReference type="EMBL" id="MDV7694123.1"/>
    </source>
</evidence>
<proteinExistence type="predicted"/>
<dbReference type="EMBL" id="WERX01000010">
    <property type="protein sequence ID" value="MDV7694123.1"/>
    <property type="molecule type" value="Genomic_DNA"/>
</dbReference>
<accession>A0AAP5TCM0</accession>
<dbReference type="AlphaFoldDB" id="A0AAP5TCM0"/>
<name>A0AAP5TCM0_9LACO</name>
<protein>
    <submittedName>
        <fullName evidence="2">Uncharacterized protein</fullName>
    </submittedName>
</protein>
<organism evidence="2 5">
    <name type="scientific">Pediococcus parvulus</name>
    <dbReference type="NCBI Taxonomy" id="54062"/>
    <lineage>
        <taxon>Bacteria</taxon>
        <taxon>Bacillati</taxon>
        <taxon>Bacillota</taxon>
        <taxon>Bacilli</taxon>
        <taxon>Lactobacillales</taxon>
        <taxon>Lactobacillaceae</taxon>
        <taxon>Pediococcus</taxon>
    </lineage>
</organism>
<evidence type="ECO:0000256" key="1">
    <source>
        <dbReference type="SAM" id="Phobius"/>
    </source>
</evidence>
<evidence type="ECO:0000313" key="5">
    <source>
        <dbReference type="Proteomes" id="UP001275867"/>
    </source>
</evidence>
<keyword evidence="1" id="KW-0472">Membrane</keyword>
<dbReference type="EMBL" id="LXND01000069">
    <property type="protein sequence ID" value="OAD63484.1"/>
    <property type="molecule type" value="Genomic_DNA"/>
</dbReference>
<reference evidence="2" key="2">
    <citation type="submission" date="2019-10" db="EMBL/GenBank/DDBJ databases">
        <title>Malate fermentation in French cider.</title>
        <authorList>
            <person name="Cousin F.J."/>
            <person name="Medina Fernandez S."/>
            <person name="Misery B."/>
            <person name="Laplace J.-M."/>
            <person name="Cretenet M."/>
        </authorList>
    </citation>
    <scope>NUCLEOTIDE SEQUENCE</scope>
    <source>
        <strain evidence="2">UCMA15901</strain>
    </source>
</reference>
<reference evidence="3 4" key="1">
    <citation type="submission" date="2016-05" db="EMBL/GenBank/DDBJ databases">
        <title>Draft genome sequence of Pediococcus parvulus 2.6, a probiotic beta-glucan producer strain.</title>
        <authorList>
            <person name="Mohedano M.L."/>
            <person name="Perez-Ramos A."/>
            <person name="Duenas M.T."/>
            <person name="Lamontanara A."/>
            <person name="Orru L."/>
            <person name="Spano G."/>
            <person name="Capozzi V."/>
            <person name="Lopez P."/>
        </authorList>
    </citation>
    <scope>NUCLEOTIDE SEQUENCE [LARGE SCALE GENOMIC DNA]</scope>
    <source>
        <strain evidence="3 4">2.6</strain>
    </source>
</reference>